<feature type="region of interest" description="Disordered" evidence="1">
    <location>
        <begin position="299"/>
        <end position="327"/>
    </location>
</feature>
<name>A0A6S8D9N2_9STRA</name>
<evidence type="ECO:0008006" key="4">
    <source>
        <dbReference type="Google" id="ProtNLM"/>
    </source>
</evidence>
<sequence>MSSSAGSESGSSTGAMMQKLKKVKRRTVQSVMESVGSSVKEVKDGRYESMKKSFMKMIDDLDQVGAGLSLHLAWTNRFYKNSTNLALVLSEKQRMGFGLNDEEEKKIFVGKAGYKAAVDAGKSRWAYLNATVRRSMNAVVVNRALDPLRVFVGGTAKEVKKLCQERDGAATDVNAYARRKDESKKKVALEKYQQLNSNALEDLRKAKIARDVVVRDVCLIILAAQAELFCLAADYVEETADAFDEDCGGSRVQTFREEMRSLMESGGPELVVQKKNTLQKTIALATGKTTYAEIRQEEARQRDRERLQREAQQQTQQDVFLHHLENDDNFEEKIDDESDSMNRQHLLDNNQEQILKQQIDIPPPPPPLRPDEFPQAIKEEDSKQQQQQQQRMPFGIRAPSTANDQEGEYRGELLPKIGLAVAEEEHAVRGSSSTR</sequence>
<feature type="compositionally biased region" description="Basic and acidic residues" evidence="1">
    <location>
        <begin position="299"/>
        <end position="309"/>
    </location>
</feature>
<dbReference type="Gene3D" id="1.20.1270.60">
    <property type="entry name" value="Arfaptin homology (AH) domain/BAR domain"/>
    <property type="match status" value="1"/>
</dbReference>
<evidence type="ECO:0000256" key="1">
    <source>
        <dbReference type="SAM" id="MobiDB-lite"/>
    </source>
</evidence>
<feature type="region of interest" description="Disordered" evidence="1">
    <location>
        <begin position="358"/>
        <end position="411"/>
    </location>
</feature>
<feature type="compositionally biased region" description="Basic and acidic residues" evidence="1">
    <location>
        <begin position="369"/>
        <end position="383"/>
    </location>
</feature>
<dbReference type="SUPFAM" id="SSF103657">
    <property type="entry name" value="BAR/IMD domain-like"/>
    <property type="match status" value="1"/>
</dbReference>
<proteinExistence type="predicted"/>
<reference evidence="3" key="1">
    <citation type="submission" date="2021-01" db="EMBL/GenBank/DDBJ databases">
        <authorList>
            <person name="Corre E."/>
            <person name="Pelletier E."/>
            <person name="Niang G."/>
            <person name="Scheremetjew M."/>
            <person name="Finn R."/>
            <person name="Kale V."/>
            <person name="Holt S."/>
            <person name="Cochrane G."/>
            <person name="Meng A."/>
            <person name="Brown T."/>
            <person name="Cohen L."/>
        </authorList>
    </citation>
    <scope>NUCLEOTIDE SEQUENCE</scope>
    <source>
        <strain evidence="3">CCMP1510</strain>
    </source>
</reference>
<evidence type="ECO:0000313" key="2">
    <source>
        <dbReference type="EMBL" id="CAE0365809.1"/>
    </source>
</evidence>
<evidence type="ECO:0000313" key="3">
    <source>
        <dbReference type="EMBL" id="CAE0365810.1"/>
    </source>
</evidence>
<dbReference type="EMBL" id="HBIJ01009333">
    <property type="protein sequence ID" value="CAE0365810.1"/>
    <property type="molecule type" value="Transcribed_RNA"/>
</dbReference>
<protein>
    <recommendedName>
        <fullName evidence="4">BAR domain-containing protein</fullName>
    </recommendedName>
</protein>
<dbReference type="AlphaFoldDB" id="A0A6S8D9N2"/>
<organism evidence="3">
    <name type="scientific">Aureoumbra lagunensis</name>
    <dbReference type="NCBI Taxonomy" id="44058"/>
    <lineage>
        <taxon>Eukaryota</taxon>
        <taxon>Sar</taxon>
        <taxon>Stramenopiles</taxon>
        <taxon>Ochrophyta</taxon>
        <taxon>Pelagophyceae</taxon>
        <taxon>Pelagomonadales</taxon>
        <taxon>Aureoumbra</taxon>
    </lineage>
</organism>
<accession>A0A6S8D9N2</accession>
<dbReference type="EMBL" id="HBIJ01009332">
    <property type="protein sequence ID" value="CAE0365809.1"/>
    <property type="molecule type" value="Transcribed_RNA"/>
</dbReference>
<dbReference type="InterPro" id="IPR027267">
    <property type="entry name" value="AH/BAR_dom_sf"/>
</dbReference>
<gene>
    <name evidence="2" type="ORF">ALAG00032_LOCUS6553</name>
    <name evidence="3" type="ORF">ALAG00032_LOCUS6554</name>
</gene>